<dbReference type="Proteomes" id="UP000028828">
    <property type="component" value="Unassembled WGS sequence"/>
</dbReference>
<name>A0A086J6F6_TOXGO</name>
<evidence type="ECO:0000313" key="2">
    <source>
        <dbReference type="EMBL" id="KFG27724.1"/>
    </source>
</evidence>
<feature type="compositionally biased region" description="Polar residues" evidence="1">
    <location>
        <begin position="175"/>
        <end position="192"/>
    </location>
</feature>
<organism evidence="2 3">
    <name type="scientific">Toxoplasma gondii p89</name>
    <dbReference type="NCBI Taxonomy" id="943119"/>
    <lineage>
        <taxon>Eukaryota</taxon>
        <taxon>Sar</taxon>
        <taxon>Alveolata</taxon>
        <taxon>Apicomplexa</taxon>
        <taxon>Conoidasida</taxon>
        <taxon>Coccidia</taxon>
        <taxon>Eucoccidiorida</taxon>
        <taxon>Eimeriorina</taxon>
        <taxon>Sarcocystidae</taxon>
        <taxon>Toxoplasma</taxon>
    </lineage>
</organism>
<dbReference type="AlphaFoldDB" id="A0A086J6F6"/>
<sequence>TGREQPDLSRIESIDRQFLLEAEDSDASQRAMNMRPLSSFQSTFSMLGSKKTRVRAESESDQVAVCASVKEPPSLGGGKDREDDVHPTSPAKKTRERQNTPATAAQNIVCVEDSTDNLNRRAAATGLQLVGVHTPERSRPERGPSSGTESRVSGKSRQMRLAVCPVAATEKTQTKTDSSSSPACKNNRNPTGTRLAVQPLQLTEEQEAAKVREDTVGVRPASSATNTAAVDFLRRLPGVTSKNINLIVSRVPNLADLAAMSEKEMIDLLGA</sequence>
<protein>
    <submittedName>
        <fullName evidence="2">ERCC4 domain protein</fullName>
    </submittedName>
</protein>
<comment type="caution">
    <text evidence="2">The sequence shown here is derived from an EMBL/GenBank/DDBJ whole genome shotgun (WGS) entry which is preliminary data.</text>
</comment>
<gene>
    <name evidence="2" type="ORF">TGP89_422110</name>
</gene>
<dbReference type="VEuPathDB" id="ToxoDB:TGP89_422110"/>
<reference evidence="2 3" key="1">
    <citation type="submission" date="2014-03" db="EMBL/GenBank/DDBJ databases">
        <authorList>
            <person name="Sibley D."/>
            <person name="Venepally P."/>
            <person name="Karamycheva S."/>
            <person name="Hadjithomas M."/>
            <person name="Khan A."/>
            <person name="Brunk B."/>
            <person name="Roos D."/>
            <person name="Caler E."/>
            <person name="Lorenzi H."/>
        </authorList>
    </citation>
    <scope>NUCLEOTIDE SEQUENCE [LARGE SCALE GENOMIC DNA]</scope>
    <source>
        <strain evidence="3">p89</strain>
    </source>
</reference>
<accession>A0A086J6F6</accession>
<dbReference type="EMBL" id="AEYI02002655">
    <property type="protein sequence ID" value="KFG27724.1"/>
    <property type="molecule type" value="Genomic_DNA"/>
</dbReference>
<proteinExistence type="predicted"/>
<feature type="compositionally biased region" description="Polar residues" evidence="1">
    <location>
        <begin position="145"/>
        <end position="156"/>
    </location>
</feature>
<feature type="region of interest" description="Disordered" evidence="1">
    <location>
        <begin position="50"/>
        <end position="105"/>
    </location>
</feature>
<feature type="region of interest" description="Disordered" evidence="1">
    <location>
        <begin position="126"/>
        <end position="194"/>
    </location>
</feature>
<dbReference type="Gene3D" id="1.10.150.20">
    <property type="entry name" value="5' to 3' exonuclease, C-terminal subdomain"/>
    <property type="match status" value="1"/>
</dbReference>
<evidence type="ECO:0000313" key="3">
    <source>
        <dbReference type="Proteomes" id="UP000028828"/>
    </source>
</evidence>
<dbReference type="InterPro" id="IPR010994">
    <property type="entry name" value="RuvA_2-like"/>
</dbReference>
<dbReference type="SUPFAM" id="SSF47781">
    <property type="entry name" value="RuvA domain 2-like"/>
    <property type="match status" value="1"/>
</dbReference>
<evidence type="ECO:0000256" key="1">
    <source>
        <dbReference type="SAM" id="MobiDB-lite"/>
    </source>
</evidence>
<feature type="non-terminal residue" evidence="2">
    <location>
        <position position="1"/>
    </location>
</feature>